<comment type="caution">
    <text evidence="2">The sequence shown here is derived from an EMBL/GenBank/DDBJ whole genome shotgun (WGS) entry which is preliminary data.</text>
</comment>
<dbReference type="SUPFAM" id="SSF55298">
    <property type="entry name" value="YjgF-like"/>
    <property type="match status" value="1"/>
</dbReference>
<dbReference type="AlphaFoldDB" id="A0AAP3XRU9"/>
<name>A0AAP3XRU9_9PROT</name>
<dbReference type="PANTHER" id="PTHR43760">
    <property type="entry name" value="ENDORIBONUCLEASE-RELATED"/>
    <property type="match status" value="1"/>
</dbReference>
<dbReference type="InterPro" id="IPR035959">
    <property type="entry name" value="RutC-like_sf"/>
</dbReference>
<dbReference type="Gene3D" id="3.30.1330.40">
    <property type="entry name" value="RutC-like"/>
    <property type="match status" value="1"/>
</dbReference>
<organism evidence="2 3">
    <name type="scientific">Marinimicrococcus flavescens</name>
    <dbReference type="NCBI Taxonomy" id="3031815"/>
    <lineage>
        <taxon>Bacteria</taxon>
        <taxon>Pseudomonadati</taxon>
        <taxon>Pseudomonadota</taxon>
        <taxon>Alphaproteobacteria</taxon>
        <taxon>Geminicoccales</taxon>
        <taxon>Geminicoccaceae</taxon>
        <taxon>Marinimicrococcus</taxon>
    </lineage>
</organism>
<evidence type="ECO:0000313" key="3">
    <source>
        <dbReference type="Proteomes" id="UP001301140"/>
    </source>
</evidence>
<sequence length="155" mass="15932">MANAIEERLAALGLSLPEAAAPAANYVPFTVSGRIVHISGQLPMRDGKVAVTGKLGAGVSLEQGQEAARLCALNLLAQLRRACDGDLSRVKACLKLGGFVACDPSFTDQPKTINGASDLMVAVLGDAGRHARFAVGVASLPFDAAVEVDGTFEIA</sequence>
<dbReference type="Proteomes" id="UP001301140">
    <property type="component" value="Unassembled WGS sequence"/>
</dbReference>
<evidence type="ECO:0000313" key="2">
    <source>
        <dbReference type="EMBL" id="MDF1586878.1"/>
    </source>
</evidence>
<proteinExistence type="predicted"/>
<dbReference type="CDD" id="cd02199">
    <property type="entry name" value="YjgF_YER057c_UK114_like_1"/>
    <property type="match status" value="1"/>
</dbReference>
<protein>
    <submittedName>
        <fullName evidence="2">RidA family protein</fullName>
    </submittedName>
</protein>
<accession>A0AAP3XRU9</accession>
<gene>
    <name evidence="2" type="ORF">PZ740_10850</name>
</gene>
<dbReference type="RefSeq" id="WP_327789296.1">
    <property type="nucleotide sequence ID" value="NZ_JARGEQ010000096.1"/>
</dbReference>
<dbReference type="InterPro" id="IPR013813">
    <property type="entry name" value="Endoribo_LPSP/chorism_mut-like"/>
</dbReference>
<keyword evidence="3" id="KW-1185">Reference proteome</keyword>
<dbReference type="EMBL" id="JARGEQ010000096">
    <property type="protein sequence ID" value="MDF1586878.1"/>
    <property type="molecule type" value="Genomic_DNA"/>
</dbReference>
<dbReference type="Pfam" id="PF14588">
    <property type="entry name" value="YjgF_endoribonc"/>
    <property type="match status" value="1"/>
</dbReference>
<feature type="domain" description="Endoribonuclease L-PSP/chorismate mutase-like" evidence="1">
    <location>
        <begin position="6"/>
        <end position="143"/>
    </location>
</feature>
<reference evidence="2 3" key="1">
    <citation type="submission" date="2023-03" db="EMBL/GenBank/DDBJ databases">
        <title>YIM 152171 draft genome.</title>
        <authorList>
            <person name="Yang Z."/>
        </authorList>
    </citation>
    <scope>NUCLEOTIDE SEQUENCE [LARGE SCALE GENOMIC DNA]</scope>
    <source>
        <strain evidence="2 3">YIM 152171</strain>
    </source>
</reference>
<dbReference type="PANTHER" id="PTHR43760:SF1">
    <property type="entry name" value="ENDORIBONUCLEASE L-PSP_CHORISMATE MUTASE-LIKE DOMAIN-CONTAINING PROTEIN"/>
    <property type="match status" value="1"/>
</dbReference>
<evidence type="ECO:0000259" key="1">
    <source>
        <dbReference type="Pfam" id="PF14588"/>
    </source>
</evidence>